<dbReference type="VEuPathDB" id="VectorBase:GPAI026837"/>
<keyword evidence="1" id="KW-0812">Transmembrane</keyword>
<name>A0A1A9ZW34_GLOPL</name>
<accession>A0A1A9ZW34</accession>
<evidence type="ECO:0000313" key="3">
    <source>
        <dbReference type="Proteomes" id="UP000092445"/>
    </source>
</evidence>
<evidence type="ECO:0000313" key="2">
    <source>
        <dbReference type="EnsemblMetazoa" id="GPAI026837-PA"/>
    </source>
</evidence>
<feature type="transmembrane region" description="Helical" evidence="1">
    <location>
        <begin position="103"/>
        <end position="124"/>
    </location>
</feature>
<feature type="transmembrane region" description="Helical" evidence="1">
    <location>
        <begin position="73"/>
        <end position="91"/>
    </location>
</feature>
<keyword evidence="1" id="KW-0472">Membrane</keyword>
<proteinExistence type="predicted"/>
<reference evidence="2" key="2">
    <citation type="submission" date="2020-05" db="UniProtKB">
        <authorList>
            <consortium name="EnsemblMetazoa"/>
        </authorList>
    </citation>
    <scope>IDENTIFICATION</scope>
    <source>
        <strain evidence="2">IAEA</strain>
    </source>
</reference>
<keyword evidence="3" id="KW-1185">Reference proteome</keyword>
<evidence type="ECO:0000256" key="1">
    <source>
        <dbReference type="SAM" id="Phobius"/>
    </source>
</evidence>
<reference evidence="3" key="1">
    <citation type="submission" date="2014-03" db="EMBL/GenBank/DDBJ databases">
        <authorList>
            <person name="Aksoy S."/>
            <person name="Warren W."/>
            <person name="Wilson R.K."/>
        </authorList>
    </citation>
    <scope>NUCLEOTIDE SEQUENCE [LARGE SCALE GENOMIC DNA]</scope>
    <source>
        <strain evidence="3">IAEA</strain>
    </source>
</reference>
<keyword evidence="1" id="KW-1133">Transmembrane helix</keyword>
<dbReference type="AlphaFoldDB" id="A0A1A9ZW34"/>
<organism evidence="2 3">
    <name type="scientific">Glossina pallidipes</name>
    <name type="common">Tsetse fly</name>
    <dbReference type="NCBI Taxonomy" id="7398"/>
    <lineage>
        <taxon>Eukaryota</taxon>
        <taxon>Metazoa</taxon>
        <taxon>Ecdysozoa</taxon>
        <taxon>Arthropoda</taxon>
        <taxon>Hexapoda</taxon>
        <taxon>Insecta</taxon>
        <taxon>Pterygota</taxon>
        <taxon>Neoptera</taxon>
        <taxon>Endopterygota</taxon>
        <taxon>Diptera</taxon>
        <taxon>Brachycera</taxon>
        <taxon>Muscomorpha</taxon>
        <taxon>Hippoboscoidea</taxon>
        <taxon>Glossinidae</taxon>
        <taxon>Glossina</taxon>
    </lineage>
</organism>
<protein>
    <submittedName>
        <fullName evidence="2">Uncharacterized protein</fullName>
    </submittedName>
</protein>
<dbReference type="Proteomes" id="UP000092445">
    <property type="component" value="Unassembled WGS sequence"/>
</dbReference>
<sequence>MLEHKSIREFQDSQLDDEPRLQTALKISPPPNIVKKNVVEDVPMPAVRSIRRTVVFRKFNSYMYYTPERWRKFIFGPIQQIAATSLFQYYVAKFIKNSDIGFIAPLLLGIGSAVDMFTLELVAIRSIVASMYGELGKNSLPWRSALSLRKHIREGHNAGDQLNCVDDADRKCYTWLKKNNIKITKYTLKYEIRRSFSNEIPKLLSLMRECIMLLEEESLNTEDQFWHVLQSTLQKSQYILTDVCI</sequence>
<dbReference type="EnsemblMetazoa" id="GPAI026837-RA">
    <property type="protein sequence ID" value="GPAI026837-PA"/>
    <property type="gene ID" value="GPAI026837"/>
</dbReference>